<feature type="domain" description="Heterokaryon incompatibility" evidence="1">
    <location>
        <begin position="178"/>
        <end position="331"/>
    </location>
</feature>
<dbReference type="Proteomes" id="UP000250266">
    <property type="component" value="Unassembled WGS sequence"/>
</dbReference>
<accession>A0A8E2JKA8</accession>
<dbReference type="PANTHER" id="PTHR33112">
    <property type="entry name" value="DOMAIN PROTEIN, PUTATIVE-RELATED"/>
    <property type="match status" value="1"/>
</dbReference>
<keyword evidence="3" id="KW-1185">Reference proteome</keyword>
<organism evidence="2 3">
    <name type="scientific">Lepidopterella palustris CBS 459.81</name>
    <dbReference type="NCBI Taxonomy" id="1314670"/>
    <lineage>
        <taxon>Eukaryota</taxon>
        <taxon>Fungi</taxon>
        <taxon>Dikarya</taxon>
        <taxon>Ascomycota</taxon>
        <taxon>Pezizomycotina</taxon>
        <taxon>Dothideomycetes</taxon>
        <taxon>Pleosporomycetidae</taxon>
        <taxon>Mytilinidiales</taxon>
        <taxon>Argynnaceae</taxon>
        <taxon>Lepidopterella</taxon>
    </lineage>
</organism>
<name>A0A8E2JKA8_9PEZI</name>
<sequence>MRCLKCKAIALLDSSCKPAVFPQFVKWEEILHNTFEDLDLSAGRGCELCRIWRRYLIYGATADPESLVTGRTPVHIKKTNRGGWISCGEIEIAFDEDKLNKDDIPGSLPIHPDAAADSNVQLASRWLTNCLRNHPKCGAAGGFSDLAPRLPTRVIDVGPADGSQEPRLVLSSGKTGTYVSLSHCWGLTQHTCKLSHEAVQTWQQGISMSDLPRTFRDAIYITRKLNERYIWIDSLCIIQPIPGDNSDWQREGARMGEIYRNAICNIAASAARDSDAGIFTQRSGAKYPVTPCRLQEDNDNATGLFILPPLPDFTDSVSYAPLNRRAWVLQERMLSPRILHWAPESLFWQCTKTWASESAPDGLIYDDPDDVTGVNILTLTDHRATTWEWAPLIEDYTRRGITNDTDKLPALSGIARIIHLNTGFHYHAGLWQSPVRKLLGEYKSAANLIGAAELSLTAGLMWQSDPTILNNPRRPTSYVAPSWSWASVVGSIHYSDKNTGGPGPMKGWTDVRWRTQADVIHVETNAVADPFGQITAGRVEICSAIRDGFRAVEMPEPALGNARNRPTLDHLERYSNGAYESDVCFDVIAERSIEKFSCLLMSSNIHSHPDSLDWSYSAIALVPCEDGTGTYRRIGWAWLGKSFRGCFDGCERRNFTIV</sequence>
<dbReference type="EMBL" id="KV744812">
    <property type="protein sequence ID" value="OCK85850.1"/>
    <property type="molecule type" value="Genomic_DNA"/>
</dbReference>
<evidence type="ECO:0000313" key="2">
    <source>
        <dbReference type="EMBL" id="OCK85850.1"/>
    </source>
</evidence>
<dbReference type="PANTHER" id="PTHR33112:SF8">
    <property type="entry name" value="HETEROKARYON INCOMPATIBILITY DOMAIN-CONTAINING PROTEIN"/>
    <property type="match status" value="1"/>
</dbReference>
<gene>
    <name evidence="2" type="ORF">K432DRAFT_216268</name>
</gene>
<dbReference type="InterPro" id="IPR010730">
    <property type="entry name" value="HET"/>
</dbReference>
<protein>
    <submittedName>
        <fullName evidence="2">HET-domain-containing protein</fullName>
    </submittedName>
</protein>
<proteinExistence type="predicted"/>
<evidence type="ECO:0000313" key="3">
    <source>
        <dbReference type="Proteomes" id="UP000250266"/>
    </source>
</evidence>
<dbReference type="Pfam" id="PF06985">
    <property type="entry name" value="HET"/>
    <property type="match status" value="1"/>
</dbReference>
<dbReference type="OrthoDB" id="5125733at2759"/>
<evidence type="ECO:0000259" key="1">
    <source>
        <dbReference type="Pfam" id="PF06985"/>
    </source>
</evidence>
<reference evidence="2 3" key="1">
    <citation type="journal article" date="2016" name="Nat. Commun.">
        <title>Ectomycorrhizal ecology is imprinted in the genome of the dominant symbiotic fungus Cenococcum geophilum.</title>
        <authorList>
            <consortium name="DOE Joint Genome Institute"/>
            <person name="Peter M."/>
            <person name="Kohler A."/>
            <person name="Ohm R.A."/>
            <person name="Kuo A."/>
            <person name="Krutzmann J."/>
            <person name="Morin E."/>
            <person name="Arend M."/>
            <person name="Barry K.W."/>
            <person name="Binder M."/>
            <person name="Choi C."/>
            <person name="Clum A."/>
            <person name="Copeland A."/>
            <person name="Grisel N."/>
            <person name="Haridas S."/>
            <person name="Kipfer T."/>
            <person name="LaButti K."/>
            <person name="Lindquist E."/>
            <person name="Lipzen A."/>
            <person name="Maire R."/>
            <person name="Meier B."/>
            <person name="Mihaltcheva S."/>
            <person name="Molinier V."/>
            <person name="Murat C."/>
            <person name="Poggeler S."/>
            <person name="Quandt C.A."/>
            <person name="Sperisen C."/>
            <person name="Tritt A."/>
            <person name="Tisserant E."/>
            <person name="Crous P.W."/>
            <person name="Henrissat B."/>
            <person name="Nehls U."/>
            <person name="Egli S."/>
            <person name="Spatafora J.W."/>
            <person name="Grigoriev I.V."/>
            <person name="Martin F.M."/>
        </authorList>
    </citation>
    <scope>NUCLEOTIDE SEQUENCE [LARGE SCALE GENOMIC DNA]</scope>
    <source>
        <strain evidence="2 3">CBS 459.81</strain>
    </source>
</reference>
<dbReference type="AlphaFoldDB" id="A0A8E2JKA8"/>